<protein>
    <submittedName>
        <fullName evidence="1">Uncharacterized protein</fullName>
    </submittedName>
</protein>
<evidence type="ECO:0000313" key="1">
    <source>
        <dbReference type="Ensembl" id="ENSPTEP00000012568.1"/>
    </source>
</evidence>
<dbReference type="Proteomes" id="UP000694416">
    <property type="component" value="Unplaced"/>
</dbReference>
<evidence type="ECO:0000313" key="2">
    <source>
        <dbReference type="Proteomes" id="UP000694416"/>
    </source>
</evidence>
<accession>A0A8C9H1C9</accession>
<reference evidence="1" key="1">
    <citation type="submission" date="2025-08" db="UniProtKB">
        <authorList>
            <consortium name="Ensembl"/>
        </authorList>
    </citation>
    <scope>IDENTIFICATION</scope>
</reference>
<name>A0A8C9H1C9_9PRIM</name>
<dbReference type="PANTHER" id="PTHR12138">
    <property type="entry name" value="PRIMATE-EXPANDED PROTEIN FAMILY"/>
    <property type="match status" value="1"/>
</dbReference>
<reference evidence="1" key="2">
    <citation type="submission" date="2025-09" db="UniProtKB">
        <authorList>
            <consortium name="Ensembl"/>
        </authorList>
    </citation>
    <scope>IDENTIFICATION</scope>
</reference>
<organism evidence="1 2">
    <name type="scientific">Piliocolobus tephrosceles</name>
    <name type="common">Ugandan red Colobus</name>
    <dbReference type="NCBI Taxonomy" id="591936"/>
    <lineage>
        <taxon>Eukaryota</taxon>
        <taxon>Metazoa</taxon>
        <taxon>Chordata</taxon>
        <taxon>Craniata</taxon>
        <taxon>Vertebrata</taxon>
        <taxon>Euteleostomi</taxon>
        <taxon>Mammalia</taxon>
        <taxon>Eutheria</taxon>
        <taxon>Euarchontoglires</taxon>
        <taxon>Primates</taxon>
        <taxon>Haplorrhini</taxon>
        <taxon>Catarrhini</taxon>
        <taxon>Cercopithecidae</taxon>
        <taxon>Colobinae</taxon>
        <taxon>Piliocolobus</taxon>
    </lineage>
</organism>
<sequence length="109" mass="12077">ILSYILHAFSQKDCESQLKRLYFALQMGVACLCVCMCNKEVYLFIYLRWSLALSPRLECSGAILAHCKLRLPGSYHSLASASPVVGTTGVCHHAWLIFCIFSTDGVSPC</sequence>
<dbReference type="AlphaFoldDB" id="A0A8C9H1C9"/>
<keyword evidence="2" id="KW-1185">Reference proteome</keyword>
<proteinExistence type="predicted"/>
<dbReference type="PANTHER" id="PTHR12138:SF162">
    <property type="entry name" value="CHROMOSOME UNDETERMINED SCAFFOLD_275, WHOLE GENOME SHOTGUN SEQUENCE"/>
    <property type="match status" value="1"/>
</dbReference>
<dbReference type="Ensembl" id="ENSPTET00000018904.1">
    <property type="protein sequence ID" value="ENSPTEP00000012568.1"/>
    <property type="gene ID" value="ENSPTEG00000014102.1"/>
</dbReference>